<evidence type="ECO:0000256" key="4">
    <source>
        <dbReference type="ARBA" id="ARBA00022989"/>
    </source>
</evidence>
<feature type="transmembrane region" description="Helical" evidence="6">
    <location>
        <begin position="213"/>
        <end position="237"/>
    </location>
</feature>
<reference evidence="7 8" key="1">
    <citation type="submission" date="2018-06" db="EMBL/GenBank/DDBJ databases">
        <authorList>
            <person name="Strepis N."/>
        </authorList>
    </citation>
    <scope>NUCLEOTIDE SEQUENCE [LARGE SCALE GENOMIC DNA]</scope>
    <source>
        <strain evidence="7">LUCI</strain>
    </source>
</reference>
<name>A0A498RD77_9FIRM</name>
<dbReference type="InterPro" id="IPR001898">
    <property type="entry name" value="SLC13A/DASS"/>
</dbReference>
<feature type="transmembrane region" description="Helical" evidence="6">
    <location>
        <begin position="450"/>
        <end position="470"/>
    </location>
</feature>
<feature type="transmembrane region" description="Helical" evidence="6">
    <location>
        <begin position="360"/>
        <end position="378"/>
    </location>
</feature>
<keyword evidence="5 6" id="KW-0472">Membrane</keyword>
<feature type="transmembrane region" description="Helical" evidence="6">
    <location>
        <begin position="5"/>
        <end position="24"/>
    </location>
</feature>
<dbReference type="NCBIfam" id="TIGR00785">
    <property type="entry name" value="dass"/>
    <property type="match status" value="1"/>
</dbReference>
<gene>
    <name evidence="7" type="ORF">LUCI_4150</name>
</gene>
<feature type="transmembrane region" description="Helical" evidence="6">
    <location>
        <begin position="329"/>
        <end position="353"/>
    </location>
</feature>
<dbReference type="RefSeq" id="WP_207858195.1">
    <property type="nucleotide sequence ID" value="NZ_UPPP01000100.1"/>
</dbReference>
<comment type="subcellular location">
    <subcellularLocation>
        <location evidence="1">Membrane</location>
        <topology evidence="1">Multi-pass membrane protein</topology>
    </subcellularLocation>
</comment>
<sequence>MNKKLIDGFITISVGIILWLLPVPSGLTQQAWHLFAVFVATILGFILQPLPMGAVAFISISFAVTSGLLQLSQALSGFSDSTIWLIVAAFTFARGFIKTGLGRRIAFQFMKIWGGNTLFLAYSMVATDLVMSIATPSNTARAGGVIFPIARSLCNAFDSHPGPTARKFGAFLMQTVYQCNGVTSAMFMTAMAGNPLCVVLAKQTLNINISWFGWALAASVPGIIALIVIPLVIYLVYPPEITETPEAKTMAKQALAEMGPMSAAEKVLMIVFFGAVALWISAGLQHMFPEFPFPRMSATAVALLGVAVMLLTNVLAWRDIIEEGGAWDTLIWMGSIVALAKFLAYFGFIPWFAATVSASISHVAWIPALFILTVLYLYSQYAFASLTAHITALYSVFLALAYAAGAPPVLTALVFAFSSSLCMSLTHYAAGPAPIFYNAGYVSQVIWWRIGFIVSVINIIIWVGLGSIWWKAIGLW</sequence>
<dbReference type="Pfam" id="PF00939">
    <property type="entry name" value="Na_sulph_symp"/>
    <property type="match status" value="1"/>
</dbReference>
<dbReference type="AlphaFoldDB" id="A0A498RD77"/>
<feature type="transmembrane region" description="Helical" evidence="6">
    <location>
        <begin position="113"/>
        <end position="134"/>
    </location>
</feature>
<dbReference type="Proteomes" id="UP000277811">
    <property type="component" value="Unassembled WGS sequence"/>
</dbReference>
<evidence type="ECO:0000256" key="2">
    <source>
        <dbReference type="ARBA" id="ARBA00007349"/>
    </source>
</evidence>
<comment type="similarity">
    <text evidence="2">Belongs to the SLC13A/DASS transporter (TC 2.A.47) family. DIT1 subfamily.</text>
</comment>
<evidence type="ECO:0000256" key="5">
    <source>
        <dbReference type="ARBA" id="ARBA00023136"/>
    </source>
</evidence>
<dbReference type="EMBL" id="UPPP01000100">
    <property type="protein sequence ID" value="VBB08867.1"/>
    <property type="molecule type" value="Genomic_DNA"/>
</dbReference>
<keyword evidence="4 6" id="KW-1133">Transmembrane helix</keyword>
<keyword evidence="8" id="KW-1185">Reference proteome</keyword>
<feature type="transmembrane region" description="Helical" evidence="6">
    <location>
        <begin position="30"/>
        <end position="47"/>
    </location>
</feature>
<organism evidence="7 8">
    <name type="scientific">Lucifera butyrica</name>
    <dbReference type="NCBI Taxonomy" id="1351585"/>
    <lineage>
        <taxon>Bacteria</taxon>
        <taxon>Bacillati</taxon>
        <taxon>Bacillota</taxon>
        <taxon>Negativicutes</taxon>
        <taxon>Veillonellales</taxon>
        <taxon>Veillonellaceae</taxon>
        <taxon>Lucifera</taxon>
    </lineage>
</organism>
<evidence type="ECO:0000313" key="8">
    <source>
        <dbReference type="Proteomes" id="UP000277811"/>
    </source>
</evidence>
<feature type="transmembrane region" description="Helical" evidence="6">
    <location>
        <begin position="296"/>
        <end position="317"/>
    </location>
</feature>
<evidence type="ECO:0000256" key="1">
    <source>
        <dbReference type="ARBA" id="ARBA00004141"/>
    </source>
</evidence>
<evidence type="ECO:0000256" key="3">
    <source>
        <dbReference type="ARBA" id="ARBA00022692"/>
    </source>
</evidence>
<proteinExistence type="inferred from homology"/>
<evidence type="ECO:0000313" key="7">
    <source>
        <dbReference type="EMBL" id="VBB08867.1"/>
    </source>
</evidence>
<feature type="transmembrane region" description="Helical" evidence="6">
    <location>
        <begin position="267"/>
        <end position="284"/>
    </location>
</feature>
<evidence type="ECO:0000256" key="6">
    <source>
        <dbReference type="SAM" id="Phobius"/>
    </source>
</evidence>
<protein>
    <submittedName>
        <fullName evidence="7">Sodium/sulphate symporter</fullName>
    </submittedName>
</protein>
<dbReference type="PANTHER" id="PTHR42826">
    <property type="entry name" value="DICARBOXYLATE TRANSPORTER 2.1, CHLOROPLASTIC"/>
    <property type="match status" value="1"/>
</dbReference>
<keyword evidence="3 6" id="KW-0812">Transmembrane</keyword>
<dbReference type="PIRSF" id="PIRSF002457">
    <property type="entry name" value="DASS"/>
    <property type="match status" value="1"/>
</dbReference>
<accession>A0A498RD77</accession>
<dbReference type="InterPro" id="IPR030676">
    <property type="entry name" value="CitT-rel"/>
</dbReference>
<dbReference type="GO" id="GO:0016020">
    <property type="term" value="C:membrane"/>
    <property type="evidence" value="ECO:0007669"/>
    <property type="project" value="UniProtKB-SubCell"/>
</dbReference>
<dbReference type="GO" id="GO:0022857">
    <property type="term" value="F:transmembrane transporter activity"/>
    <property type="evidence" value="ECO:0007669"/>
    <property type="project" value="InterPro"/>
</dbReference>